<accession>A0A0C3N4H3</accession>
<dbReference type="InParanoid" id="A0A0C3N4H3"/>
<evidence type="ECO:0000313" key="1">
    <source>
        <dbReference type="EMBL" id="KIN95954.1"/>
    </source>
</evidence>
<organism evidence="1 2">
    <name type="scientific">Pisolithus tinctorius Marx 270</name>
    <dbReference type="NCBI Taxonomy" id="870435"/>
    <lineage>
        <taxon>Eukaryota</taxon>
        <taxon>Fungi</taxon>
        <taxon>Dikarya</taxon>
        <taxon>Basidiomycota</taxon>
        <taxon>Agaricomycotina</taxon>
        <taxon>Agaricomycetes</taxon>
        <taxon>Agaricomycetidae</taxon>
        <taxon>Boletales</taxon>
        <taxon>Sclerodermatineae</taxon>
        <taxon>Pisolithaceae</taxon>
        <taxon>Pisolithus</taxon>
    </lineage>
</organism>
<protein>
    <submittedName>
        <fullName evidence="1">Uncharacterized protein</fullName>
    </submittedName>
</protein>
<reference evidence="1 2" key="1">
    <citation type="submission" date="2014-04" db="EMBL/GenBank/DDBJ databases">
        <authorList>
            <consortium name="DOE Joint Genome Institute"/>
            <person name="Kuo A."/>
            <person name="Kohler A."/>
            <person name="Costa M.D."/>
            <person name="Nagy L.G."/>
            <person name="Floudas D."/>
            <person name="Copeland A."/>
            <person name="Barry K.W."/>
            <person name="Cichocki N."/>
            <person name="Veneault-Fourrey C."/>
            <person name="LaButti K."/>
            <person name="Lindquist E.A."/>
            <person name="Lipzen A."/>
            <person name="Lundell T."/>
            <person name="Morin E."/>
            <person name="Murat C."/>
            <person name="Sun H."/>
            <person name="Tunlid A."/>
            <person name="Henrissat B."/>
            <person name="Grigoriev I.V."/>
            <person name="Hibbett D.S."/>
            <person name="Martin F."/>
            <person name="Nordberg H.P."/>
            <person name="Cantor M.N."/>
            <person name="Hua S.X."/>
        </authorList>
    </citation>
    <scope>NUCLEOTIDE SEQUENCE [LARGE SCALE GENOMIC DNA]</scope>
    <source>
        <strain evidence="1 2">Marx 270</strain>
    </source>
</reference>
<name>A0A0C3N4H3_PISTI</name>
<proteinExistence type="predicted"/>
<dbReference type="AlphaFoldDB" id="A0A0C3N4H3"/>
<evidence type="ECO:0000313" key="2">
    <source>
        <dbReference type="Proteomes" id="UP000054217"/>
    </source>
</evidence>
<dbReference type="Gene3D" id="3.60.130.30">
    <property type="match status" value="1"/>
</dbReference>
<dbReference type="STRING" id="870435.A0A0C3N4H3"/>
<dbReference type="EMBL" id="KN832057">
    <property type="protein sequence ID" value="KIN95954.1"/>
    <property type="molecule type" value="Genomic_DNA"/>
</dbReference>
<reference evidence="2" key="2">
    <citation type="submission" date="2015-01" db="EMBL/GenBank/DDBJ databases">
        <title>Evolutionary Origins and Diversification of the Mycorrhizal Mutualists.</title>
        <authorList>
            <consortium name="DOE Joint Genome Institute"/>
            <consortium name="Mycorrhizal Genomics Consortium"/>
            <person name="Kohler A."/>
            <person name="Kuo A."/>
            <person name="Nagy L.G."/>
            <person name="Floudas D."/>
            <person name="Copeland A."/>
            <person name="Barry K.W."/>
            <person name="Cichocki N."/>
            <person name="Veneault-Fourrey C."/>
            <person name="LaButti K."/>
            <person name="Lindquist E.A."/>
            <person name="Lipzen A."/>
            <person name="Lundell T."/>
            <person name="Morin E."/>
            <person name="Murat C."/>
            <person name="Riley R."/>
            <person name="Ohm R."/>
            <person name="Sun H."/>
            <person name="Tunlid A."/>
            <person name="Henrissat B."/>
            <person name="Grigoriev I.V."/>
            <person name="Hibbett D.S."/>
            <person name="Martin F."/>
        </authorList>
    </citation>
    <scope>NUCLEOTIDE SEQUENCE [LARGE SCALE GENOMIC DNA]</scope>
    <source>
        <strain evidence="2">Marx 270</strain>
    </source>
</reference>
<dbReference type="OrthoDB" id="3259298at2759"/>
<gene>
    <name evidence="1" type="ORF">M404DRAFT_164623</name>
</gene>
<dbReference type="Proteomes" id="UP000054217">
    <property type="component" value="Unassembled WGS sequence"/>
</dbReference>
<dbReference type="HOGENOM" id="CLU_039070_4_1_1"/>
<sequence>MQDVNVIADHSSYAEINHPAVVIDKEGNILLWYLLNVFGKAYQAEIWNSLGNLSIPLAWSMKSNRAGGWQHNSNHFCQAADLKGTIDPSLAWFQQGCGSCQWLDSMAGPHAVLLGALCIMHLKMYLHRLMAVAQQDEDMQAILPIWNSIYSSMSLMVNQKSPPHKDTNGQKVWLDTLLTVRCYTPLDFVIPCQGCRQEVSPGTVIAMSGVALVHQVNGTDGNQACLAYYM</sequence>
<keyword evidence="2" id="KW-1185">Reference proteome</keyword>